<gene>
    <name evidence="9" type="ORF">NF556_08070</name>
</gene>
<keyword evidence="6 7" id="KW-0472">Membrane</keyword>
<keyword evidence="5 7" id="KW-1133">Transmembrane helix</keyword>
<comment type="similarity">
    <text evidence="7">Belongs to the binding-protein-dependent transport system permease family.</text>
</comment>
<dbReference type="Pfam" id="PF00528">
    <property type="entry name" value="BPD_transp_1"/>
    <property type="match status" value="1"/>
</dbReference>
<dbReference type="RefSeq" id="WP_252595127.1">
    <property type="nucleotide sequence ID" value="NZ_CP099489.1"/>
</dbReference>
<dbReference type="EMBL" id="CP099489">
    <property type="protein sequence ID" value="USQ81590.1"/>
    <property type="molecule type" value="Genomic_DNA"/>
</dbReference>
<evidence type="ECO:0000256" key="4">
    <source>
        <dbReference type="ARBA" id="ARBA00022692"/>
    </source>
</evidence>
<accession>A0ABY4YZ97</accession>
<feature type="transmembrane region" description="Helical" evidence="7">
    <location>
        <begin position="174"/>
        <end position="194"/>
    </location>
</feature>
<evidence type="ECO:0000313" key="9">
    <source>
        <dbReference type="EMBL" id="USQ81590.1"/>
    </source>
</evidence>
<dbReference type="Pfam" id="PF19300">
    <property type="entry name" value="BPD_transp_1_N"/>
    <property type="match status" value="1"/>
</dbReference>
<dbReference type="Gene3D" id="1.10.3720.10">
    <property type="entry name" value="MetI-like"/>
    <property type="match status" value="1"/>
</dbReference>
<dbReference type="PROSITE" id="PS50928">
    <property type="entry name" value="ABC_TM1"/>
    <property type="match status" value="1"/>
</dbReference>
<dbReference type="CDD" id="cd06261">
    <property type="entry name" value="TM_PBP2"/>
    <property type="match status" value="1"/>
</dbReference>
<dbReference type="SUPFAM" id="SSF161098">
    <property type="entry name" value="MetI-like"/>
    <property type="match status" value="1"/>
</dbReference>
<keyword evidence="10" id="KW-1185">Reference proteome</keyword>
<keyword evidence="2 7" id="KW-0813">Transport</keyword>
<comment type="subcellular location">
    <subcellularLocation>
        <location evidence="1 7">Cell membrane</location>
        <topology evidence="1 7">Multi-pass membrane protein</topology>
    </subcellularLocation>
</comment>
<evidence type="ECO:0000256" key="6">
    <source>
        <dbReference type="ARBA" id="ARBA00023136"/>
    </source>
</evidence>
<dbReference type="InterPro" id="IPR035906">
    <property type="entry name" value="MetI-like_sf"/>
</dbReference>
<dbReference type="InterPro" id="IPR000515">
    <property type="entry name" value="MetI-like"/>
</dbReference>
<feature type="transmembrane region" description="Helical" evidence="7">
    <location>
        <begin position="232"/>
        <end position="258"/>
    </location>
</feature>
<feature type="domain" description="ABC transmembrane type-1" evidence="8">
    <location>
        <begin position="100"/>
        <end position="301"/>
    </location>
</feature>
<evidence type="ECO:0000313" key="10">
    <source>
        <dbReference type="Proteomes" id="UP001056455"/>
    </source>
</evidence>
<keyword evidence="3" id="KW-1003">Cell membrane</keyword>
<keyword evidence="4 7" id="KW-0812">Transmembrane</keyword>
<feature type="transmembrane region" description="Helical" evidence="7">
    <location>
        <begin position="7"/>
        <end position="30"/>
    </location>
</feature>
<dbReference type="PANTHER" id="PTHR43163:SF6">
    <property type="entry name" value="DIPEPTIDE TRANSPORT SYSTEM PERMEASE PROTEIN DPPB-RELATED"/>
    <property type="match status" value="1"/>
</dbReference>
<dbReference type="PANTHER" id="PTHR43163">
    <property type="entry name" value="DIPEPTIDE TRANSPORT SYSTEM PERMEASE PROTEIN DPPB-RELATED"/>
    <property type="match status" value="1"/>
</dbReference>
<evidence type="ECO:0000259" key="8">
    <source>
        <dbReference type="PROSITE" id="PS50928"/>
    </source>
</evidence>
<sequence>MARYIAVRLALAVGVLWAAYTVSFVILYLVPGDPVAAMASGGQEGTPVSAEELAALRAQYGFDDPLLVQYGARLWSALQGDFGASVQTGQSVTSAIAAALPNTAQLAGSAFALAVVGGIGLALLATFTQVRWLKQLLLGLPPLGVSLPTFWVGLVLVQWFSFQLGWLPALGEHGWRSLVLPAITLAFPIGAILAQVTASCLQEALAEPYIVTARATGITRRAIHLQHALRNAALPVLTIAGMVVGGLLAGSVVVETVFSRAGVGRLTVTSVGFQDLPVVQGIVVFAAAIFVIANLVVDLLLPLADPRVTVGKAST</sequence>
<evidence type="ECO:0000256" key="7">
    <source>
        <dbReference type="RuleBase" id="RU363032"/>
    </source>
</evidence>
<feature type="transmembrane region" description="Helical" evidence="7">
    <location>
        <begin position="136"/>
        <end position="162"/>
    </location>
</feature>
<dbReference type="InterPro" id="IPR045621">
    <property type="entry name" value="BPD_transp_1_N"/>
</dbReference>
<proteinExistence type="inferred from homology"/>
<evidence type="ECO:0000256" key="5">
    <source>
        <dbReference type="ARBA" id="ARBA00022989"/>
    </source>
</evidence>
<name>A0ABY4YZ97_9MICO</name>
<evidence type="ECO:0000256" key="3">
    <source>
        <dbReference type="ARBA" id="ARBA00022475"/>
    </source>
</evidence>
<reference evidence="9" key="1">
    <citation type="submission" date="2022-06" db="EMBL/GenBank/DDBJ databases">
        <title>Ornithinimicrobium HY1793.</title>
        <authorList>
            <person name="Huang Y."/>
        </authorList>
    </citation>
    <scope>NUCLEOTIDE SEQUENCE</scope>
    <source>
        <strain evidence="9">HY1793</strain>
    </source>
</reference>
<evidence type="ECO:0000256" key="2">
    <source>
        <dbReference type="ARBA" id="ARBA00022448"/>
    </source>
</evidence>
<dbReference type="Proteomes" id="UP001056455">
    <property type="component" value="Chromosome"/>
</dbReference>
<organism evidence="9 10">
    <name type="scientific">Ornithinimicrobium faecis</name>
    <dbReference type="NCBI Taxonomy" id="2934158"/>
    <lineage>
        <taxon>Bacteria</taxon>
        <taxon>Bacillati</taxon>
        <taxon>Actinomycetota</taxon>
        <taxon>Actinomycetes</taxon>
        <taxon>Micrococcales</taxon>
        <taxon>Ornithinimicrobiaceae</taxon>
        <taxon>Ornithinimicrobium</taxon>
    </lineage>
</organism>
<feature type="transmembrane region" description="Helical" evidence="7">
    <location>
        <begin position="106"/>
        <end position="124"/>
    </location>
</feature>
<evidence type="ECO:0000256" key="1">
    <source>
        <dbReference type="ARBA" id="ARBA00004651"/>
    </source>
</evidence>
<feature type="transmembrane region" description="Helical" evidence="7">
    <location>
        <begin position="278"/>
        <end position="297"/>
    </location>
</feature>
<protein>
    <submittedName>
        <fullName evidence="9">ABC transporter permease</fullName>
    </submittedName>
</protein>